<dbReference type="Ensembl" id="ENSCPRT00005020085.1">
    <property type="protein sequence ID" value="ENSCPRP00005017150.1"/>
    <property type="gene ID" value="ENSCPRG00005011946.1"/>
</dbReference>
<accession>A0A7M4FYI0</accession>
<dbReference type="Proteomes" id="UP000594220">
    <property type="component" value="Unplaced"/>
</dbReference>
<name>A0A7M4FYI0_CROPO</name>
<dbReference type="InterPro" id="IPR019189">
    <property type="entry name" value="Ribosomal_mL41"/>
</dbReference>
<evidence type="ECO:0000313" key="2">
    <source>
        <dbReference type="Proteomes" id="UP000594220"/>
    </source>
</evidence>
<keyword evidence="2" id="KW-1185">Reference proteome</keyword>
<protein>
    <submittedName>
        <fullName evidence="1">Uncharacterized protein</fullName>
    </submittedName>
</protein>
<proteinExistence type="predicted"/>
<dbReference type="GeneTree" id="ENSGT00960000188057"/>
<reference evidence="1" key="1">
    <citation type="submission" date="2025-08" db="UniProtKB">
        <authorList>
            <consortium name="Ensembl"/>
        </authorList>
    </citation>
    <scope>IDENTIFICATION</scope>
</reference>
<sequence>MGLLTSLVWGLLQGTDRITEFAGNVNSRSHNKGRGTKTLSYSTSNRKSVKIKELAPVFIVPILTDFKLELCVSYELSMKVTCGFESTRENKLFQQFPKEPTIANKNYCFLALLFLRVLSDAMPTSIHHL</sequence>
<dbReference type="AlphaFoldDB" id="A0A7M4FYI0"/>
<evidence type="ECO:0000313" key="1">
    <source>
        <dbReference type="Ensembl" id="ENSCPRP00005017150.1"/>
    </source>
</evidence>
<dbReference type="Pfam" id="PF09809">
    <property type="entry name" value="MRP-L27"/>
    <property type="match status" value="1"/>
</dbReference>
<organism evidence="1 2">
    <name type="scientific">Crocodylus porosus</name>
    <name type="common">Saltwater crocodile</name>
    <name type="synonym">Estuarine crocodile</name>
    <dbReference type="NCBI Taxonomy" id="8502"/>
    <lineage>
        <taxon>Eukaryota</taxon>
        <taxon>Metazoa</taxon>
        <taxon>Chordata</taxon>
        <taxon>Craniata</taxon>
        <taxon>Vertebrata</taxon>
        <taxon>Euteleostomi</taxon>
        <taxon>Archelosauria</taxon>
        <taxon>Archosauria</taxon>
        <taxon>Crocodylia</taxon>
        <taxon>Longirostres</taxon>
        <taxon>Crocodylidae</taxon>
        <taxon>Crocodylus</taxon>
    </lineage>
</organism>
<reference evidence="1" key="2">
    <citation type="submission" date="2025-09" db="UniProtKB">
        <authorList>
            <consortium name="Ensembl"/>
        </authorList>
    </citation>
    <scope>IDENTIFICATION</scope>
</reference>
<dbReference type="GO" id="GO:0005762">
    <property type="term" value="C:mitochondrial large ribosomal subunit"/>
    <property type="evidence" value="ECO:0007669"/>
    <property type="project" value="InterPro"/>
</dbReference>
<dbReference type="GO" id="GO:0003735">
    <property type="term" value="F:structural constituent of ribosome"/>
    <property type="evidence" value="ECO:0007669"/>
    <property type="project" value="InterPro"/>
</dbReference>